<feature type="domain" description="C-type lectin" evidence="3">
    <location>
        <begin position="92"/>
        <end position="228"/>
    </location>
</feature>
<keyword evidence="2" id="KW-0732">Signal</keyword>
<proteinExistence type="predicted"/>
<gene>
    <name evidence="4" type="ORF">CAUJ_LOCUS3531</name>
</gene>
<feature type="signal peptide" evidence="2">
    <location>
        <begin position="1"/>
        <end position="18"/>
    </location>
</feature>
<feature type="chain" id="PRO_5035779233" description="C-type lectin domain-containing protein" evidence="2">
    <location>
        <begin position="19"/>
        <end position="244"/>
    </location>
</feature>
<dbReference type="CDD" id="cd00037">
    <property type="entry name" value="CLECT"/>
    <property type="match status" value="1"/>
</dbReference>
<dbReference type="PANTHER" id="PTHR47753">
    <property type="entry name" value="C-TYPE LECTIN-RELATED"/>
    <property type="match status" value="1"/>
</dbReference>
<dbReference type="Pfam" id="PF00059">
    <property type="entry name" value="Lectin_C"/>
    <property type="match status" value="1"/>
</dbReference>
<evidence type="ECO:0000256" key="2">
    <source>
        <dbReference type="SAM" id="SignalP"/>
    </source>
</evidence>
<dbReference type="PROSITE" id="PS50041">
    <property type="entry name" value="C_TYPE_LECTIN_2"/>
    <property type="match status" value="1"/>
</dbReference>
<name>A0A8S1GXF9_9PELO</name>
<dbReference type="InterPro" id="IPR016187">
    <property type="entry name" value="CTDL_fold"/>
</dbReference>
<evidence type="ECO:0000259" key="3">
    <source>
        <dbReference type="PROSITE" id="PS50041"/>
    </source>
</evidence>
<dbReference type="EMBL" id="CAJGYM010000007">
    <property type="protein sequence ID" value="CAD6187612.1"/>
    <property type="molecule type" value="Genomic_DNA"/>
</dbReference>
<dbReference type="SUPFAM" id="SSF56436">
    <property type="entry name" value="C-type lectin-like"/>
    <property type="match status" value="1"/>
</dbReference>
<feature type="region of interest" description="Disordered" evidence="1">
    <location>
        <begin position="34"/>
        <end position="75"/>
    </location>
</feature>
<dbReference type="Gene3D" id="3.10.100.10">
    <property type="entry name" value="Mannose-Binding Protein A, subunit A"/>
    <property type="match status" value="1"/>
</dbReference>
<feature type="compositionally biased region" description="Gly residues" evidence="1">
    <location>
        <begin position="50"/>
        <end position="73"/>
    </location>
</feature>
<dbReference type="AlphaFoldDB" id="A0A8S1GXF9"/>
<feature type="compositionally biased region" description="Basic and acidic residues" evidence="1">
    <location>
        <begin position="34"/>
        <end position="47"/>
    </location>
</feature>
<accession>A0A8S1GXF9</accession>
<reference evidence="4" key="1">
    <citation type="submission" date="2020-10" db="EMBL/GenBank/DDBJ databases">
        <authorList>
            <person name="Kikuchi T."/>
        </authorList>
    </citation>
    <scope>NUCLEOTIDE SEQUENCE</scope>
    <source>
        <strain evidence="4">NKZ352</strain>
    </source>
</reference>
<dbReference type="InterPro" id="IPR016186">
    <property type="entry name" value="C-type_lectin-like/link_sf"/>
</dbReference>
<evidence type="ECO:0000313" key="5">
    <source>
        <dbReference type="Proteomes" id="UP000835052"/>
    </source>
</evidence>
<sequence>MLNSGFLLLVSFSIGVRANIFDCYPELRAKLEDRPKTQNKGEGRQEDLYGGYGGGHGGGHNNGNHGGHPGYPGGHQEASCPTGWESYKRKGNRIWCYKVNKIRTVWEKAQLLCQAEGASLSGFESDEEYVALQAYLLKNLGKSQVFLGAKRRAVCNTKPEDDPYNENAASPCSKENLFEWVNGVSNNNLVISRHWDPINPSNKKHHEYCLTIMNYGYVNNNMINDIDCAPRKLPFVCGKFAKAI</sequence>
<dbReference type="OrthoDB" id="5868671at2759"/>
<evidence type="ECO:0000313" key="4">
    <source>
        <dbReference type="EMBL" id="CAD6187612.1"/>
    </source>
</evidence>
<organism evidence="4 5">
    <name type="scientific">Caenorhabditis auriculariae</name>
    <dbReference type="NCBI Taxonomy" id="2777116"/>
    <lineage>
        <taxon>Eukaryota</taxon>
        <taxon>Metazoa</taxon>
        <taxon>Ecdysozoa</taxon>
        <taxon>Nematoda</taxon>
        <taxon>Chromadorea</taxon>
        <taxon>Rhabditida</taxon>
        <taxon>Rhabditina</taxon>
        <taxon>Rhabditomorpha</taxon>
        <taxon>Rhabditoidea</taxon>
        <taxon>Rhabditidae</taxon>
        <taxon>Peloderinae</taxon>
        <taxon>Caenorhabditis</taxon>
    </lineage>
</organism>
<evidence type="ECO:0000256" key="1">
    <source>
        <dbReference type="SAM" id="MobiDB-lite"/>
    </source>
</evidence>
<keyword evidence="5" id="KW-1185">Reference proteome</keyword>
<comment type="caution">
    <text evidence="4">The sequence shown here is derived from an EMBL/GenBank/DDBJ whole genome shotgun (WGS) entry which is preliminary data.</text>
</comment>
<dbReference type="SMART" id="SM00034">
    <property type="entry name" value="CLECT"/>
    <property type="match status" value="1"/>
</dbReference>
<dbReference type="Proteomes" id="UP000835052">
    <property type="component" value="Unassembled WGS sequence"/>
</dbReference>
<dbReference type="InterPro" id="IPR001304">
    <property type="entry name" value="C-type_lectin-like"/>
</dbReference>
<protein>
    <recommendedName>
        <fullName evidence="3">C-type lectin domain-containing protein</fullName>
    </recommendedName>
</protein>